<keyword evidence="6" id="KW-1185">Reference proteome</keyword>
<dbReference type="EC" id="3.1.2.4" evidence="2"/>
<dbReference type="InterPro" id="IPR045004">
    <property type="entry name" value="ECH_dom"/>
</dbReference>
<comment type="catalytic activity">
    <reaction evidence="1">
        <text>3-hydroxy-2-methylpropanoyl-CoA + H2O = 3-hydroxy-2-methylpropanoate + CoA + H(+)</text>
        <dbReference type="Rhea" id="RHEA:20888"/>
        <dbReference type="ChEBI" id="CHEBI:11805"/>
        <dbReference type="ChEBI" id="CHEBI:15377"/>
        <dbReference type="ChEBI" id="CHEBI:15378"/>
        <dbReference type="ChEBI" id="CHEBI:57287"/>
        <dbReference type="ChEBI" id="CHEBI:57340"/>
        <dbReference type="EC" id="3.1.2.4"/>
    </reaction>
</comment>
<dbReference type="PANTHER" id="PTHR43176">
    <property type="entry name" value="3-HYDROXYISOBUTYRYL-COA HYDROLASE-RELATED"/>
    <property type="match status" value="1"/>
</dbReference>
<accession>A0A9P6X2D4</accession>
<dbReference type="SUPFAM" id="SSF52096">
    <property type="entry name" value="ClpP/crotonase"/>
    <property type="match status" value="1"/>
</dbReference>
<dbReference type="InterPro" id="IPR032259">
    <property type="entry name" value="HIBYL-CoA-H"/>
</dbReference>
<dbReference type="Pfam" id="PF16113">
    <property type="entry name" value="ECH_2"/>
    <property type="match status" value="1"/>
</dbReference>
<dbReference type="GO" id="GO:0006574">
    <property type="term" value="P:L-valine catabolic process"/>
    <property type="evidence" value="ECO:0007669"/>
    <property type="project" value="TreeGrafter"/>
</dbReference>
<dbReference type="PANTHER" id="PTHR43176:SF3">
    <property type="entry name" value="3-HYDROXYISOBUTYRYL-COA HYDROLASE, MITOCHONDRIAL"/>
    <property type="match status" value="1"/>
</dbReference>
<dbReference type="GO" id="GO:0003860">
    <property type="term" value="F:3-hydroxyisobutyryl-CoA hydrolase activity"/>
    <property type="evidence" value="ECO:0007669"/>
    <property type="project" value="UniProtKB-EC"/>
</dbReference>
<comment type="caution">
    <text evidence="5">The sequence shown here is derived from an EMBL/GenBank/DDBJ whole genome shotgun (WGS) entry which is preliminary data.</text>
</comment>
<reference evidence="5" key="1">
    <citation type="journal article" date="2020" name="Microb. Genom.">
        <title>Genetic diversity of clinical and environmental Mucorales isolates obtained from an investigation of mucormycosis cases among solid organ transplant recipients.</title>
        <authorList>
            <person name="Nguyen M.H."/>
            <person name="Kaul D."/>
            <person name="Muto C."/>
            <person name="Cheng S.J."/>
            <person name="Richter R.A."/>
            <person name="Bruno V.M."/>
            <person name="Liu G."/>
            <person name="Beyhan S."/>
            <person name="Sundermann A.J."/>
            <person name="Mounaud S."/>
            <person name="Pasculle A.W."/>
            <person name="Nierman W.C."/>
            <person name="Driscoll E."/>
            <person name="Cumbie R."/>
            <person name="Clancy C.J."/>
            <person name="Dupont C.L."/>
        </authorList>
    </citation>
    <scope>NUCLEOTIDE SEQUENCE</scope>
    <source>
        <strain evidence="5">GL11</strain>
    </source>
</reference>
<evidence type="ECO:0000313" key="5">
    <source>
        <dbReference type="EMBL" id="KAG1303457.1"/>
    </source>
</evidence>
<dbReference type="Gene3D" id="3.90.226.10">
    <property type="entry name" value="2-enoyl-CoA Hydratase, Chain A, domain 1"/>
    <property type="match status" value="1"/>
</dbReference>
<proteinExistence type="predicted"/>
<organism evidence="5 6">
    <name type="scientific">Rhizopus oryzae</name>
    <name type="common">Mucormycosis agent</name>
    <name type="synonym">Rhizopus arrhizus var. delemar</name>
    <dbReference type="NCBI Taxonomy" id="64495"/>
    <lineage>
        <taxon>Eukaryota</taxon>
        <taxon>Fungi</taxon>
        <taxon>Fungi incertae sedis</taxon>
        <taxon>Mucoromycota</taxon>
        <taxon>Mucoromycotina</taxon>
        <taxon>Mucoromycetes</taxon>
        <taxon>Mucorales</taxon>
        <taxon>Mucorineae</taxon>
        <taxon>Rhizopodaceae</taxon>
        <taxon>Rhizopus</taxon>
    </lineage>
</organism>
<keyword evidence="3" id="KW-0378">Hydrolase</keyword>
<dbReference type="EMBL" id="JAANQT010001976">
    <property type="protein sequence ID" value="KAG1303457.1"/>
    <property type="molecule type" value="Genomic_DNA"/>
</dbReference>
<evidence type="ECO:0000259" key="4">
    <source>
        <dbReference type="Pfam" id="PF16113"/>
    </source>
</evidence>
<protein>
    <recommendedName>
        <fullName evidence="2">3-hydroxyisobutyryl-CoA hydrolase</fullName>
        <ecNumber evidence="2">3.1.2.4</ecNumber>
    </recommendedName>
</protein>
<dbReference type="NCBIfam" id="NF004127">
    <property type="entry name" value="PRK05617.1"/>
    <property type="match status" value="1"/>
</dbReference>
<name>A0A9P6X2D4_RHIOR</name>
<dbReference type="Proteomes" id="UP000716291">
    <property type="component" value="Unassembled WGS sequence"/>
</dbReference>
<dbReference type="GO" id="GO:0005739">
    <property type="term" value="C:mitochondrion"/>
    <property type="evidence" value="ECO:0007669"/>
    <property type="project" value="TreeGrafter"/>
</dbReference>
<dbReference type="AlphaFoldDB" id="A0A9P6X2D4"/>
<gene>
    <name evidence="5" type="ORF">G6F64_010058</name>
</gene>
<dbReference type="CDD" id="cd06558">
    <property type="entry name" value="crotonase-like"/>
    <property type="match status" value="1"/>
</dbReference>
<feature type="domain" description="Enoyl-CoA hydratase/isomerase" evidence="4">
    <location>
        <begin position="39"/>
        <end position="366"/>
    </location>
</feature>
<evidence type="ECO:0000256" key="2">
    <source>
        <dbReference type="ARBA" id="ARBA00011915"/>
    </source>
</evidence>
<evidence type="ECO:0000256" key="3">
    <source>
        <dbReference type="ARBA" id="ARBA00022801"/>
    </source>
</evidence>
<dbReference type="InterPro" id="IPR029045">
    <property type="entry name" value="ClpP/crotonase-like_dom_sf"/>
</dbReference>
<evidence type="ECO:0000313" key="6">
    <source>
        <dbReference type="Proteomes" id="UP000716291"/>
    </source>
</evidence>
<sequence length="444" mass="50920">MLNIGFRRAHNYITKRNLMHGHHHIEPSVLVKKELASRQLILNRPRRLNAIDMEMVDIIYPHLKSWELSDSQAKVIFMKGLGRALCAGGDVKDLIKKIKDPSKHDDLGHQLDTEYEMIHFIATMKKPYISIMDGIAMGAGGGLLSGLAPFRIATENTQFAMPETAIGLFCDVGASFFLSRLDGNLGQYIGMSSRIVKAEDALFSGLATHFVPSSRLAALEAKLSEIDFISHDKVHEIIEEFAVKKDHKPSVYTLYGDTLKTINNCFMYEHAEKIMEALEKDGSHFAKETVETILKRSPTSVKITLEHIRQGSKLSLKECLKMEHRLWQTVPFAHDFVEGVTSHVVHKQMPKWSPKRLEDADIDDIRVKFFYANVKRQLNFMNSRDFYHFPYARYGLPSEEEILEVRSKYNLTSVQDTVAWFQENRKDKYGVREKVEDVLYRQEA</sequence>
<evidence type="ECO:0000256" key="1">
    <source>
        <dbReference type="ARBA" id="ARBA00001709"/>
    </source>
</evidence>